<protein>
    <submittedName>
        <fullName evidence="1">Gluconate 2-dehydrogenase subunit 3 family protein</fullName>
    </submittedName>
</protein>
<sequence length="238" mass="27006">MNRRENLKLLFTGTLASGFLLTNCAPEDNKLEYTPRIEGGTVGGRTEEEKLIDQKLLSETFLNEDERKKLDVLVDIIIPADSDSPSATEAGVVDFIEFMMKDYPAYQTPMRGGLMWLDHHSEDNYGKVFMALSKSEKMEIIDQIAWPDKAKQDMEGGVKFFNMLRNLAATGYFTTEAGFKNLGYIGNTPNIWDGVPAEVMKKHGFELPEKYLDTYLKPEERGELAQWDEEANIIRSNS</sequence>
<dbReference type="EMBL" id="JAKZGS010000006">
    <property type="protein sequence ID" value="MCH7398300.1"/>
    <property type="molecule type" value="Genomic_DNA"/>
</dbReference>
<organism evidence="1 2">
    <name type="scientific">Belliella calami</name>
    <dbReference type="NCBI Taxonomy" id="2923436"/>
    <lineage>
        <taxon>Bacteria</taxon>
        <taxon>Pseudomonadati</taxon>
        <taxon>Bacteroidota</taxon>
        <taxon>Cytophagia</taxon>
        <taxon>Cytophagales</taxon>
        <taxon>Cyclobacteriaceae</taxon>
        <taxon>Belliella</taxon>
    </lineage>
</organism>
<dbReference type="Pfam" id="PF13618">
    <property type="entry name" value="Gluconate_2-dh3"/>
    <property type="match status" value="1"/>
</dbReference>
<name>A0ABS9UNU3_9BACT</name>
<dbReference type="RefSeq" id="WP_241274812.1">
    <property type="nucleotide sequence ID" value="NZ_JAKZGS010000006.1"/>
</dbReference>
<reference evidence="1" key="1">
    <citation type="submission" date="2022-03" db="EMBL/GenBank/DDBJ databases">
        <title>De novo assembled genomes of Belliella spp. (Cyclobacteriaceae) strains.</title>
        <authorList>
            <person name="Szabo A."/>
            <person name="Korponai K."/>
            <person name="Felfoldi T."/>
        </authorList>
    </citation>
    <scope>NUCLEOTIDE SEQUENCE</scope>
    <source>
        <strain evidence="1">DSM 107340</strain>
    </source>
</reference>
<proteinExistence type="predicted"/>
<keyword evidence="2" id="KW-1185">Reference proteome</keyword>
<dbReference type="Proteomes" id="UP001165488">
    <property type="component" value="Unassembled WGS sequence"/>
</dbReference>
<comment type="caution">
    <text evidence="1">The sequence shown here is derived from an EMBL/GenBank/DDBJ whole genome shotgun (WGS) entry which is preliminary data.</text>
</comment>
<gene>
    <name evidence="1" type="ORF">MM236_09880</name>
</gene>
<accession>A0ABS9UNU3</accession>
<evidence type="ECO:0000313" key="1">
    <source>
        <dbReference type="EMBL" id="MCH7398300.1"/>
    </source>
</evidence>
<evidence type="ECO:0000313" key="2">
    <source>
        <dbReference type="Proteomes" id="UP001165488"/>
    </source>
</evidence>
<dbReference type="InterPro" id="IPR027056">
    <property type="entry name" value="Gluconate_2DH_su3"/>
</dbReference>